<evidence type="ECO:0000256" key="2">
    <source>
        <dbReference type="ARBA" id="ARBA00023002"/>
    </source>
</evidence>
<dbReference type="FunFam" id="3.40.50.720:FF:000084">
    <property type="entry name" value="Short-chain dehydrogenase reductase"/>
    <property type="match status" value="1"/>
</dbReference>
<dbReference type="CDD" id="cd05233">
    <property type="entry name" value="SDR_c"/>
    <property type="match status" value="1"/>
</dbReference>
<dbReference type="NCBIfam" id="NF005559">
    <property type="entry name" value="PRK07231.1"/>
    <property type="match status" value="1"/>
</dbReference>
<dbReference type="SUPFAM" id="SSF51735">
    <property type="entry name" value="NAD(P)-binding Rossmann-fold domains"/>
    <property type="match status" value="1"/>
</dbReference>
<evidence type="ECO:0000256" key="1">
    <source>
        <dbReference type="ARBA" id="ARBA00006484"/>
    </source>
</evidence>
<dbReference type="Pfam" id="PF13561">
    <property type="entry name" value="adh_short_C2"/>
    <property type="match status" value="1"/>
</dbReference>
<dbReference type="PANTHER" id="PTHR24321:SF11">
    <property type="entry name" value="BLR0893 PROTEIN"/>
    <property type="match status" value="1"/>
</dbReference>
<dbReference type="GO" id="GO:0016491">
    <property type="term" value="F:oxidoreductase activity"/>
    <property type="evidence" value="ECO:0007669"/>
    <property type="project" value="UniProtKB-KW"/>
</dbReference>
<dbReference type="PROSITE" id="PS00061">
    <property type="entry name" value="ADH_SHORT"/>
    <property type="match status" value="1"/>
</dbReference>
<comment type="similarity">
    <text evidence="1">Belongs to the short-chain dehydrogenases/reductases (SDR) family.</text>
</comment>
<accession>A0A2K9AEJ6</accession>
<gene>
    <name evidence="3" type="ORF">CW740_05875</name>
</gene>
<proteinExistence type="inferred from homology"/>
<evidence type="ECO:0000313" key="4">
    <source>
        <dbReference type="Proteomes" id="UP000232693"/>
    </source>
</evidence>
<dbReference type="PRINTS" id="PR00080">
    <property type="entry name" value="SDRFAMILY"/>
</dbReference>
<dbReference type="OrthoDB" id="6861885at2"/>
<dbReference type="InterPro" id="IPR036291">
    <property type="entry name" value="NAD(P)-bd_dom_sf"/>
</dbReference>
<evidence type="ECO:0000313" key="3">
    <source>
        <dbReference type="EMBL" id="AUD78806.1"/>
    </source>
</evidence>
<dbReference type="InterPro" id="IPR020904">
    <property type="entry name" value="Sc_DH/Rdtase_CS"/>
</dbReference>
<dbReference type="Gene3D" id="3.40.50.720">
    <property type="entry name" value="NAD(P)-binding Rossmann-like Domain"/>
    <property type="match status" value="1"/>
</dbReference>
<dbReference type="AlphaFoldDB" id="A0A2K9AEJ6"/>
<reference evidence="3 4" key="1">
    <citation type="submission" date="2017-12" db="EMBL/GenBank/DDBJ databases">
        <title>Kangiella profundi FT102 completed genome.</title>
        <authorList>
            <person name="Xu J."/>
            <person name="Wang J."/>
            <person name="Lu Y."/>
        </authorList>
    </citation>
    <scope>NUCLEOTIDE SEQUENCE [LARGE SCALE GENOMIC DNA]</scope>
    <source>
        <strain evidence="3 4">FT102</strain>
    </source>
</reference>
<dbReference type="KEGG" id="kpd:CW740_05875"/>
<dbReference type="PANTHER" id="PTHR24321">
    <property type="entry name" value="DEHYDROGENASES, SHORT CHAIN"/>
    <property type="match status" value="1"/>
</dbReference>
<dbReference type="EMBL" id="CP025120">
    <property type="protein sequence ID" value="AUD78806.1"/>
    <property type="molecule type" value="Genomic_DNA"/>
</dbReference>
<sequence length="252" mass="27331">MANTDSKVALVTGGSAGIGKAIVEAFAERGDSVVISDVDQERGEKLADSIRQNGGDALFVKADVSDLDSVKRLFETIKDRYGRLDYAVNNAGIEGEQNETADCTFENFDRTIKVNLYGVFYGMKHELDIMREQGSGVIVNISSIAGEVGFMNLPAYCASKGGVIQLTKTAALEYATRNIRVNAICPAVIMTEMVERITNHDPAIQAEFAKLQPMERVGKPEEIADSVMWLCSDKSSFVTGQAINIDGGYLAR</sequence>
<organism evidence="3 4">
    <name type="scientific">Kangiella profundi</name>
    <dbReference type="NCBI Taxonomy" id="1561924"/>
    <lineage>
        <taxon>Bacteria</taxon>
        <taxon>Pseudomonadati</taxon>
        <taxon>Pseudomonadota</taxon>
        <taxon>Gammaproteobacteria</taxon>
        <taxon>Kangiellales</taxon>
        <taxon>Kangiellaceae</taxon>
        <taxon>Kangiella</taxon>
    </lineage>
</organism>
<dbReference type="Proteomes" id="UP000232693">
    <property type="component" value="Chromosome"/>
</dbReference>
<dbReference type="InterPro" id="IPR002347">
    <property type="entry name" value="SDR_fam"/>
</dbReference>
<keyword evidence="2" id="KW-0560">Oxidoreductase</keyword>
<dbReference type="NCBIfam" id="NF009466">
    <property type="entry name" value="PRK12826.1-2"/>
    <property type="match status" value="1"/>
</dbReference>
<keyword evidence="4" id="KW-1185">Reference proteome</keyword>
<name>A0A2K9AEJ6_9GAMM</name>
<dbReference type="PRINTS" id="PR00081">
    <property type="entry name" value="GDHRDH"/>
</dbReference>
<protein>
    <submittedName>
        <fullName evidence="3">Short chain dehydrogenase</fullName>
    </submittedName>
</protein>
<dbReference type="RefSeq" id="WP_106646657.1">
    <property type="nucleotide sequence ID" value="NZ_BMGO01000001.1"/>
</dbReference>